<dbReference type="Gene3D" id="1.20.120.520">
    <property type="entry name" value="nmb1532 protein domain like"/>
    <property type="match status" value="1"/>
</dbReference>
<reference evidence="1" key="1">
    <citation type="submission" date="2022-08" db="EMBL/GenBank/DDBJ databases">
        <title>Novel Bdellovibrio Species Isolated from Svalbard: Designation Bdellovibrio svalbardensis.</title>
        <authorList>
            <person name="Mitchell R.J."/>
            <person name="Choi S.Y."/>
        </authorList>
    </citation>
    <scope>NUCLEOTIDE SEQUENCE</scope>
    <source>
        <strain evidence="1">PAP01</strain>
    </source>
</reference>
<proteinExistence type="predicted"/>
<sequence>MILQMIDANEDIFKIIHFVENVHHPREEQQLFPLVAQSPLLRQGGPLCTYFKGIELDLNPLSAARKHLADLYQQGCPHPEDYPDFQWLNSQSPLSMPMNEHQLGHELAAALNFLSSNQESSLYKIFFSKISEEYKKLLKAHIDKEDHCLFVICERILD</sequence>
<dbReference type="Proteomes" id="UP001152321">
    <property type="component" value="Unassembled WGS sequence"/>
</dbReference>
<dbReference type="RefSeq" id="WP_277578380.1">
    <property type="nucleotide sequence ID" value="NZ_JANRMI010000003.1"/>
</dbReference>
<dbReference type="EMBL" id="JANRMI010000003">
    <property type="protein sequence ID" value="MDG0816903.1"/>
    <property type="molecule type" value="Genomic_DNA"/>
</dbReference>
<accession>A0ABT6DP40</accession>
<gene>
    <name evidence="1" type="ORF">NWE73_11045</name>
</gene>
<evidence type="ECO:0000313" key="1">
    <source>
        <dbReference type="EMBL" id="MDG0816903.1"/>
    </source>
</evidence>
<organism evidence="1 2">
    <name type="scientific">Bdellovibrio svalbardensis</name>
    <dbReference type="NCBI Taxonomy" id="2972972"/>
    <lineage>
        <taxon>Bacteria</taxon>
        <taxon>Pseudomonadati</taxon>
        <taxon>Bdellovibrionota</taxon>
        <taxon>Bdellovibrionia</taxon>
        <taxon>Bdellovibrionales</taxon>
        <taxon>Pseudobdellovibrionaceae</taxon>
        <taxon>Bdellovibrio</taxon>
    </lineage>
</organism>
<protein>
    <recommendedName>
        <fullName evidence="3">Hemerythrin-like domain-containing protein</fullName>
    </recommendedName>
</protein>
<evidence type="ECO:0008006" key="3">
    <source>
        <dbReference type="Google" id="ProtNLM"/>
    </source>
</evidence>
<comment type="caution">
    <text evidence="1">The sequence shown here is derived from an EMBL/GenBank/DDBJ whole genome shotgun (WGS) entry which is preliminary data.</text>
</comment>
<keyword evidence="2" id="KW-1185">Reference proteome</keyword>
<evidence type="ECO:0000313" key="2">
    <source>
        <dbReference type="Proteomes" id="UP001152321"/>
    </source>
</evidence>
<name>A0ABT6DP40_9BACT</name>